<evidence type="ECO:0000313" key="3">
    <source>
        <dbReference type="Proteomes" id="UP000604046"/>
    </source>
</evidence>
<keyword evidence="3" id="KW-1185">Reference proteome</keyword>
<evidence type="ECO:0000256" key="1">
    <source>
        <dbReference type="SAM" id="MobiDB-lite"/>
    </source>
</evidence>
<proteinExistence type="predicted"/>
<feature type="region of interest" description="Disordered" evidence="1">
    <location>
        <begin position="220"/>
        <end position="295"/>
    </location>
</feature>
<comment type="caution">
    <text evidence="2">The sequence shown here is derived from an EMBL/GenBank/DDBJ whole genome shotgun (WGS) entry which is preliminary data.</text>
</comment>
<name>A0A812P2W4_9DINO</name>
<dbReference type="Proteomes" id="UP000604046">
    <property type="component" value="Unassembled WGS sequence"/>
</dbReference>
<gene>
    <name evidence="2" type="ORF">SNAT2548_LOCUS18266</name>
</gene>
<protein>
    <submittedName>
        <fullName evidence="2">Uncharacterized protein</fullName>
    </submittedName>
</protein>
<sequence>MEGAEWLQYLESLQLFGQVELPGALQKVHSEVLGEAGTARDEASCPRRDFTNYLAFLLSDHVFREPSCNVGTKWAVVLQYEWARLGENGLRAVAPCAWDKAQKARAEVCMLQKAGCKLQQAFDGLQKELRQAAGDAAYYKVLFEDAKQNATSAEGGERSILQEQLQAARAEAGRWRELAENRGQELAVLRAQLARQGLGEDPAALRPIQVGVDPKAAQARRRMKAPSREGNTQYFDISSPKEPVREQEKAVAGPKMKPRQLQMAQCSGPPKTRREQMEASRQCPRNPLSASTVAR</sequence>
<dbReference type="AlphaFoldDB" id="A0A812P2W4"/>
<evidence type="ECO:0000313" key="2">
    <source>
        <dbReference type="EMBL" id="CAE7347987.1"/>
    </source>
</evidence>
<accession>A0A812P2W4</accession>
<reference evidence="2" key="1">
    <citation type="submission" date="2021-02" db="EMBL/GenBank/DDBJ databases">
        <authorList>
            <person name="Dougan E. K."/>
            <person name="Rhodes N."/>
            <person name="Thang M."/>
            <person name="Chan C."/>
        </authorList>
    </citation>
    <scope>NUCLEOTIDE SEQUENCE</scope>
</reference>
<dbReference type="OrthoDB" id="10558668at2759"/>
<dbReference type="EMBL" id="CAJNDS010002140">
    <property type="protein sequence ID" value="CAE7347987.1"/>
    <property type="molecule type" value="Genomic_DNA"/>
</dbReference>
<organism evidence="2 3">
    <name type="scientific">Symbiodinium natans</name>
    <dbReference type="NCBI Taxonomy" id="878477"/>
    <lineage>
        <taxon>Eukaryota</taxon>
        <taxon>Sar</taxon>
        <taxon>Alveolata</taxon>
        <taxon>Dinophyceae</taxon>
        <taxon>Suessiales</taxon>
        <taxon>Symbiodiniaceae</taxon>
        <taxon>Symbiodinium</taxon>
    </lineage>
</organism>